<organism evidence="1 2">
    <name type="scientific">Hemibagrus guttatus</name>
    <dbReference type="NCBI Taxonomy" id="175788"/>
    <lineage>
        <taxon>Eukaryota</taxon>
        <taxon>Metazoa</taxon>
        <taxon>Chordata</taxon>
        <taxon>Craniata</taxon>
        <taxon>Vertebrata</taxon>
        <taxon>Euteleostomi</taxon>
        <taxon>Actinopterygii</taxon>
        <taxon>Neopterygii</taxon>
        <taxon>Teleostei</taxon>
        <taxon>Ostariophysi</taxon>
        <taxon>Siluriformes</taxon>
        <taxon>Bagridae</taxon>
        <taxon>Hemibagrus</taxon>
    </lineage>
</organism>
<comment type="caution">
    <text evidence="1">The sequence shown here is derived from an EMBL/GenBank/DDBJ whole genome shotgun (WGS) entry which is preliminary data.</text>
</comment>
<dbReference type="AlphaFoldDB" id="A0AAE0RKX3"/>
<keyword evidence="2" id="KW-1185">Reference proteome</keyword>
<dbReference type="EMBL" id="JAUCMX010000001">
    <property type="protein sequence ID" value="KAK3557517.1"/>
    <property type="molecule type" value="Genomic_DNA"/>
</dbReference>
<protein>
    <submittedName>
        <fullName evidence="1">Uncharacterized protein</fullName>
    </submittedName>
</protein>
<evidence type="ECO:0000313" key="1">
    <source>
        <dbReference type="EMBL" id="KAK3557517.1"/>
    </source>
</evidence>
<sequence length="71" mass="7790">MSETLAARQVKEQIWKVHGRGVFGVLGCLDAVALPLSQVAQVTDCEVVGRFMSQEAFMSVTFWLSLSVMLS</sequence>
<name>A0AAE0RKX3_9TELE</name>
<evidence type="ECO:0000313" key="2">
    <source>
        <dbReference type="Proteomes" id="UP001274896"/>
    </source>
</evidence>
<dbReference type="Proteomes" id="UP001274896">
    <property type="component" value="Unassembled WGS sequence"/>
</dbReference>
<gene>
    <name evidence="1" type="ORF">QTP70_028343</name>
</gene>
<proteinExistence type="predicted"/>
<accession>A0AAE0RKX3</accession>
<reference evidence="1" key="1">
    <citation type="submission" date="2023-06" db="EMBL/GenBank/DDBJ databases">
        <title>Male Hemibagrus guttatus genome.</title>
        <authorList>
            <person name="Bian C."/>
        </authorList>
    </citation>
    <scope>NUCLEOTIDE SEQUENCE</scope>
    <source>
        <strain evidence="1">Male_cb2023</strain>
        <tissue evidence="1">Muscle</tissue>
    </source>
</reference>